<dbReference type="Pfam" id="PF00732">
    <property type="entry name" value="GMC_oxred_N"/>
    <property type="match status" value="1"/>
</dbReference>
<dbReference type="PANTHER" id="PTHR42784:SF1">
    <property type="entry name" value="PYRANOSE 2-OXIDASE"/>
    <property type="match status" value="1"/>
</dbReference>
<dbReference type="InterPro" id="IPR007867">
    <property type="entry name" value="GMC_OxRtase_C"/>
</dbReference>
<dbReference type="Proteomes" id="UP000530060">
    <property type="component" value="Unassembled WGS sequence"/>
</dbReference>
<dbReference type="Pfam" id="PF05199">
    <property type="entry name" value="GMC_oxred_C"/>
    <property type="match status" value="1"/>
</dbReference>
<keyword evidence="3" id="KW-0285">Flavoprotein</keyword>
<keyword evidence="9" id="KW-1185">Reference proteome</keyword>
<keyword evidence="5" id="KW-0560">Oxidoreductase</keyword>
<protein>
    <submittedName>
        <fullName evidence="8">GMC family oxidoreductase</fullName>
    </submittedName>
</protein>
<evidence type="ECO:0000259" key="6">
    <source>
        <dbReference type="Pfam" id="PF00732"/>
    </source>
</evidence>
<evidence type="ECO:0000259" key="7">
    <source>
        <dbReference type="Pfam" id="PF05199"/>
    </source>
</evidence>
<keyword evidence="4" id="KW-0274">FAD</keyword>
<evidence type="ECO:0000313" key="8">
    <source>
        <dbReference type="EMBL" id="CAD0007274.1"/>
    </source>
</evidence>
<dbReference type="SUPFAM" id="SSF54373">
    <property type="entry name" value="FAD-linked reductases, C-terminal domain"/>
    <property type="match status" value="1"/>
</dbReference>
<evidence type="ECO:0000256" key="2">
    <source>
        <dbReference type="ARBA" id="ARBA00010790"/>
    </source>
</evidence>
<dbReference type="GO" id="GO:0016614">
    <property type="term" value="F:oxidoreductase activity, acting on CH-OH group of donors"/>
    <property type="evidence" value="ECO:0007669"/>
    <property type="project" value="InterPro"/>
</dbReference>
<dbReference type="PANTHER" id="PTHR42784">
    <property type="entry name" value="PYRANOSE 2-OXIDASE"/>
    <property type="match status" value="1"/>
</dbReference>
<dbReference type="InterPro" id="IPR036188">
    <property type="entry name" value="FAD/NAD-bd_sf"/>
</dbReference>
<comment type="cofactor">
    <cofactor evidence="1">
        <name>FAD</name>
        <dbReference type="ChEBI" id="CHEBI:57692"/>
    </cofactor>
</comment>
<evidence type="ECO:0000256" key="4">
    <source>
        <dbReference type="ARBA" id="ARBA00022827"/>
    </source>
</evidence>
<sequence>MKNQTETNTFDAIVVGSGISGGWAAKELTEGGLKTLVLERGRNVEHVKDYPTAFLNPWDFKNRFHLTTKEVEERPIQSSHCNAADKHFYVNDREHPYIQMNPFKWIRGYQVGGRSLTWGRQSYRLSDLDFEANKKDGNGVDWPIRYQDLAEWYDYVEDYIGVSGSKDALPHLPDGTFLKPIPMNAIEQHLKEKTKEHFSDRMIINGRVANLTEPKKGRGPCMYRNLCSRGCPFAAYFSSNSSTLLDARETGNLTLRENAIVKEVIYDEKTKKAVGVTIIDAITKENITYYAKIIFLNASAIATASILLNSVSKTFPNGLGNSSLQVGHNLMDHVVNEGTYGTFDGLLDKYYEGRSPGTIYIPRFQNLNLQTKNTDFVRGYGIQGKGERENWESKPTSGIGASLKAQLQTPGKWTISLGGRGEVLPNYENKITLDPQNLDQWGLPLVKVHFEYSSNELAMMEHMTKSSEEILTKAGFTNVGSYRTSPPPGSAVHEMGTARMGNDPKTSVLNKNNQMHDVQNVFITDGSCMTSSACQNPSLTYMAITARACQFAIKLFKSNQL</sequence>
<organism evidence="8 9">
    <name type="scientific">Flavobacterium salmonis</name>
    <dbReference type="NCBI Taxonomy" id="2654844"/>
    <lineage>
        <taxon>Bacteria</taxon>
        <taxon>Pseudomonadati</taxon>
        <taxon>Bacteroidota</taxon>
        <taxon>Flavobacteriia</taxon>
        <taxon>Flavobacteriales</taxon>
        <taxon>Flavobacteriaceae</taxon>
        <taxon>Flavobacterium</taxon>
    </lineage>
</organism>
<accession>A0A6V6Z743</accession>
<comment type="similarity">
    <text evidence="2">Belongs to the GMC oxidoreductase family.</text>
</comment>
<evidence type="ECO:0000313" key="9">
    <source>
        <dbReference type="Proteomes" id="UP000530060"/>
    </source>
</evidence>
<dbReference type="InterPro" id="IPR051473">
    <property type="entry name" value="P2Ox-like"/>
</dbReference>
<feature type="domain" description="Glucose-methanol-choline oxidoreductase N-terminal" evidence="6">
    <location>
        <begin position="67"/>
        <end position="335"/>
    </location>
</feature>
<dbReference type="RefSeq" id="WP_180909967.1">
    <property type="nucleotide sequence ID" value="NZ_CAIJDP010000082.1"/>
</dbReference>
<dbReference type="EMBL" id="CAIJDP010000082">
    <property type="protein sequence ID" value="CAD0007274.1"/>
    <property type="molecule type" value="Genomic_DNA"/>
</dbReference>
<evidence type="ECO:0000256" key="5">
    <source>
        <dbReference type="ARBA" id="ARBA00023002"/>
    </source>
</evidence>
<dbReference type="Gene3D" id="3.50.50.60">
    <property type="entry name" value="FAD/NAD(P)-binding domain"/>
    <property type="match status" value="2"/>
</dbReference>
<comment type="caution">
    <text evidence="8">The sequence shown here is derived from an EMBL/GenBank/DDBJ whole genome shotgun (WGS) entry which is preliminary data.</text>
</comment>
<reference evidence="8 9" key="1">
    <citation type="submission" date="2020-06" db="EMBL/GenBank/DDBJ databases">
        <authorList>
            <person name="Criscuolo A."/>
        </authorList>
    </citation>
    <scope>NUCLEOTIDE SEQUENCE [LARGE SCALE GENOMIC DNA]</scope>
    <source>
        <strain evidence="9">CIP 111411</strain>
    </source>
</reference>
<feature type="domain" description="Glucose-methanol-choline oxidoreductase C-terminal" evidence="7">
    <location>
        <begin position="425"/>
        <end position="544"/>
    </location>
</feature>
<dbReference type="SUPFAM" id="SSF51905">
    <property type="entry name" value="FAD/NAD(P)-binding domain"/>
    <property type="match status" value="1"/>
</dbReference>
<evidence type="ECO:0000256" key="3">
    <source>
        <dbReference type="ARBA" id="ARBA00022630"/>
    </source>
</evidence>
<evidence type="ECO:0000256" key="1">
    <source>
        <dbReference type="ARBA" id="ARBA00001974"/>
    </source>
</evidence>
<dbReference type="GO" id="GO:0050660">
    <property type="term" value="F:flavin adenine dinucleotide binding"/>
    <property type="evidence" value="ECO:0007669"/>
    <property type="project" value="InterPro"/>
</dbReference>
<gene>
    <name evidence="8" type="ORF">FLAT13_03754</name>
</gene>
<proteinExistence type="inferred from homology"/>
<dbReference type="AlphaFoldDB" id="A0A6V6Z743"/>
<dbReference type="InterPro" id="IPR000172">
    <property type="entry name" value="GMC_OxRdtase_N"/>
</dbReference>
<name>A0A6V6Z743_9FLAO</name>